<gene>
    <name evidence="13" type="ORF">BDFB_013654</name>
</gene>
<dbReference type="EMBL" id="QDEB01063689">
    <property type="protein sequence ID" value="RZC36262.1"/>
    <property type="molecule type" value="Genomic_DNA"/>
</dbReference>
<evidence type="ECO:0000256" key="7">
    <source>
        <dbReference type="ARBA" id="ARBA00023053"/>
    </source>
</evidence>
<dbReference type="PANTHER" id="PTHR11690">
    <property type="entry name" value="AMILORIDE-SENSITIVE SODIUM CHANNEL-RELATED"/>
    <property type="match status" value="1"/>
</dbReference>
<name>A0A482VTN7_ASBVE</name>
<accession>A0A482VTN7</accession>
<proteinExistence type="inferred from homology"/>
<keyword evidence="3 12" id="KW-0813">Transport</keyword>
<comment type="subcellular location">
    <subcellularLocation>
        <location evidence="1">Membrane</location>
        <topology evidence="1">Multi-pass membrane protein</topology>
    </subcellularLocation>
</comment>
<dbReference type="PANTHER" id="PTHR11690:SF288">
    <property type="entry name" value="AMILORIDE-SENSITIVE NA+ CHANNEL-RELATED"/>
    <property type="match status" value="1"/>
</dbReference>
<dbReference type="GO" id="GO:0015280">
    <property type="term" value="F:ligand-gated sodium channel activity"/>
    <property type="evidence" value="ECO:0007669"/>
    <property type="project" value="TreeGrafter"/>
</dbReference>
<keyword evidence="6" id="KW-1133">Transmembrane helix</keyword>
<evidence type="ECO:0000256" key="5">
    <source>
        <dbReference type="ARBA" id="ARBA00022692"/>
    </source>
</evidence>
<evidence type="ECO:0000256" key="3">
    <source>
        <dbReference type="ARBA" id="ARBA00022448"/>
    </source>
</evidence>
<evidence type="ECO:0000256" key="6">
    <source>
        <dbReference type="ARBA" id="ARBA00022989"/>
    </source>
</evidence>
<evidence type="ECO:0000256" key="1">
    <source>
        <dbReference type="ARBA" id="ARBA00004141"/>
    </source>
</evidence>
<keyword evidence="11 12" id="KW-0407">Ion channel</keyword>
<dbReference type="Pfam" id="PF00858">
    <property type="entry name" value="ASC"/>
    <property type="match status" value="1"/>
</dbReference>
<evidence type="ECO:0000313" key="13">
    <source>
        <dbReference type="EMBL" id="RZC36262.1"/>
    </source>
</evidence>
<keyword evidence="14" id="KW-1185">Reference proteome</keyword>
<dbReference type="OrthoDB" id="6021021at2759"/>
<comment type="similarity">
    <text evidence="2 12">Belongs to the amiloride-sensitive sodium channel (TC 1.A.6) family.</text>
</comment>
<evidence type="ECO:0000256" key="4">
    <source>
        <dbReference type="ARBA" id="ARBA00022461"/>
    </source>
</evidence>
<keyword evidence="7" id="KW-0915">Sodium</keyword>
<comment type="caution">
    <text evidence="13">The sequence shown here is derived from an EMBL/GenBank/DDBJ whole genome shotgun (WGS) entry which is preliminary data.</text>
</comment>
<keyword evidence="10 12" id="KW-0739">Sodium transport</keyword>
<keyword evidence="4 12" id="KW-0894">Sodium channel</keyword>
<dbReference type="AlphaFoldDB" id="A0A482VTN7"/>
<evidence type="ECO:0000313" key="14">
    <source>
        <dbReference type="Proteomes" id="UP000292052"/>
    </source>
</evidence>
<organism evidence="13 14">
    <name type="scientific">Asbolus verrucosus</name>
    <name type="common">Desert ironclad beetle</name>
    <dbReference type="NCBI Taxonomy" id="1661398"/>
    <lineage>
        <taxon>Eukaryota</taxon>
        <taxon>Metazoa</taxon>
        <taxon>Ecdysozoa</taxon>
        <taxon>Arthropoda</taxon>
        <taxon>Hexapoda</taxon>
        <taxon>Insecta</taxon>
        <taxon>Pterygota</taxon>
        <taxon>Neoptera</taxon>
        <taxon>Endopterygota</taxon>
        <taxon>Coleoptera</taxon>
        <taxon>Polyphaga</taxon>
        <taxon>Cucujiformia</taxon>
        <taxon>Tenebrionidae</taxon>
        <taxon>Pimeliinae</taxon>
        <taxon>Asbolus</taxon>
    </lineage>
</organism>
<evidence type="ECO:0000256" key="12">
    <source>
        <dbReference type="RuleBase" id="RU000679"/>
    </source>
</evidence>
<protein>
    <submittedName>
        <fullName evidence="13">ASC domain containing protein</fullName>
    </submittedName>
</protein>
<keyword evidence="5 12" id="KW-0812">Transmembrane</keyword>
<feature type="non-terminal residue" evidence="13">
    <location>
        <position position="1"/>
    </location>
</feature>
<dbReference type="Proteomes" id="UP000292052">
    <property type="component" value="Unassembled WGS sequence"/>
</dbReference>
<keyword evidence="8 12" id="KW-0406">Ion transport</keyword>
<dbReference type="InterPro" id="IPR001873">
    <property type="entry name" value="ENaC"/>
</dbReference>
<evidence type="ECO:0000256" key="8">
    <source>
        <dbReference type="ARBA" id="ARBA00023065"/>
    </source>
</evidence>
<evidence type="ECO:0000256" key="10">
    <source>
        <dbReference type="ARBA" id="ARBA00023201"/>
    </source>
</evidence>
<sequence>VLVHSSFNVPRLSKNYFRVPVNKEVVVAVEPELIVTSDAVKNFGPKERKCYLKSERFLRHFKVYTQVNYLLECLTNYTLNKCGCVTFFMPRDNETAICGTGSADCVDEAESRNLNNYK</sequence>
<evidence type="ECO:0000256" key="11">
    <source>
        <dbReference type="ARBA" id="ARBA00023303"/>
    </source>
</evidence>
<evidence type="ECO:0000256" key="2">
    <source>
        <dbReference type="ARBA" id="ARBA00007193"/>
    </source>
</evidence>
<dbReference type="Gene3D" id="1.10.287.820">
    <property type="entry name" value="Acid-sensing ion channel domain"/>
    <property type="match status" value="1"/>
</dbReference>
<evidence type="ECO:0000256" key="9">
    <source>
        <dbReference type="ARBA" id="ARBA00023136"/>
    </source>
</evidence>
<reference evidence="13 14" key="1">
    <citation type="submission" date="2017-03" db="EMBL/GenBank/DDBJ databases">
        <title>Genome of the blue death feigning beetle - Asbolus verrucosus.</title>
        <authorList>
            <person name="Rider S.D."/>
        </authorList>
    </citation>
    <scope>NUCLEOTIDE SEQUENCE [LARGE SCALE GENOMIC DNA]</scope>
    <source>
        <strain evidence="13">Butters</strain>
        <tissue evidence="13">Head and leg muscle</tissue>
    </source>
</reference>
<keyword evidence="9" id="KW-0472">Membrane</keyword>
<dbReference type="GO" id="GO:0005886">
    <property type="term" value="C:plasma membrane"/>
    <property type="evidence" value="ECO:0007669"/>
    <property type="project" value="TreeGrafter"/>
</dbReference>